<evidence type="ECO:0000313" key="5">
    <source>
        <dbReference type="EMBL" id="CAJ1411065.1"/>
    </source>
</evidence>
<evidence type="ECO:0000256" key="1">
    <source>
        <dbReference type="ARBA" id="ARBA00023239"/>
    </source>
</evidence>
<keyword evidence="3" id="KW-0732">Signal</keyword>
<dbReference type="EMBL" id="CAUJNA010003854">
    <property type="protein sequence ID" value="CAJ1411065.1"/>
    <property type="molecule type" value="Genomic_DNA"/>
</dbReference>
<feature type="signal peptide" evidence="3">
    <location>
        <begin position="1"/>
        <end position="27"/>
    </location>
</feature>
<dbReference type="GO" id="GO:0016787">
    <property type="term" value="F:hydrolase activity"/>
    <property type="evidence" value="ECO:0007669"/>
    <property type="project" value="InterPro"/>
</dbReference>
<name>A0AA36NFT0_9DINO</name>
<reference evidence="5" key="1">
    <citation type="submission" date="2023-08" db="EMBL/GenBank/DDBJ databases">
        <authorList>
            <person name="Chen Y."/>
            <person name="Shah S."/>
            <person name="Dougan E. K."/>
            <person name="Thang M."/>
            <person name="Chan C."/>
        </authorList>
    </citation>
    <scope>NUCLEOTIDE SEQUENCE</scope>
</reference>
<dbReference type="InterPro" id="IPR032465">
    <property type="entry name" value="ACMSD"/>
</dbReference>
<keyword evidence="6" id="KW-1185">Reference proteome</keyword>
<dbReference type="Gene3D" id="3.20.20.140">
    <property type="entry name" value="Metal-dependent hydrolases"/>
    <property type="match status" value="1"/>
</dbReference>
<keyword evidence="2" id="KW-0210">Decarboxylase</keyword>
<feature type="domain" description="Amidohydrolase-related" evidence="4">
    <location>
        <begin position="118"/>
        <end position="420"/>
    </location>
</feature>
<dbReference type="AlphaFoldDB" id="A0AA36NFT0"/>
<accession>A0AA36NFT0</accession>
<dbReference type="Proteomes" id="UP001178507">
    <property type="component" value="Unassembled WGS sequence"/>
</dbReference>
<gene>
    <name evidence="5" type="ORF">EVOR1521_LOCUS31733</name>
</gene>
<evidence type="ECO:0000259" key="4">
    <source>
        <dbReference type="Pfam" id="PF04909"/>
    </source>
</evidence>
<feature type="chain" id="PRO_5041276712" description="Amidohydrolase-related domain-containing protein" evidence="3">
    <location>
        <begin position="28"/>
        <end position="422"/>
    </location>
</feature>
<evidence type="ECO:0000313" key="6">
    <source>
        <dbReference type="Proteomes" id="UP001178507"/>
    </source>
</evidence>
<organism evidence="5 6">
    <name type="scientific">Effrenium voratum</name>
    <dbReference type="NCBI Taxonomy" id="2562239"/>
    <lineage>
        <taxon>Eukaryota</taxon>
        <taxon>Sar</taxon>
        <taxon>Alveolata</taxon>
        <taxon>Dinophyceae</taxon>
        <taxon>Suessiales</taxon>
        <taxon>Symbiodiniaceae</taxon>
        <taxon>Effrenium</taxon>
    </lineage>
</organism>
<dbReference type="GO" id="GO:0005829">
    <property type="term" value="C:cytosol"/>
    <property type="evidence" value="ECO:0007669"/>
    <property type="project" value="TreeGrafter"/>
</dbReference>
<dbReference type="SUPFAM" id="SSF51556">
    <property type="entry name" value="Metallo-dependent hydrolases"/>
    <property type="match status" value="1"/>
</dbReference>
<comment type="caution">
    <text evidence="5">The sequence shown here is derived from an EMBL/GenBank/DDBJ whole genome shotgun (WGS) entry which is preliminary data.</text>
</comment>
<evidence type="ECO:0000256" key="2">
    <source>
        <dbReference type="RuleBase" id="RU366045"/>
    </source>
</evidence>
<dbReference type="Pfam" id="PF04909">
    <property type="entry name" value="Amidohydro_2"/>
    <property type="match status" value="1"/>
</dbReference>
<sequence>PWLESVERFTRMAPIAVFLAVFSPVFAAACSRPDDVHLLQVSAKRVQLGNQDEMPSLKRSSCNTCSLPKTALEEHVGFNDSWQYFNHPDPPVEWFQNLDKLLDLSLGHISNRIRVGEEYNVSYMVLSMTGNTQDMHITRMGGPSEHAAIEKIQTWNQKMYEAVKPYPKRLNFWCVLPMFCPSAATKQLEECMDRGSPGALINGFGTDGDGPDVKPNFYDTDGTNGTLNYTFFWKTVEERNAVIYLHPRADQPRPLYEKFPELQGSPWGFSLETAEHILRLMLEGFFDKFPRLRIIIGHDAELLAFWAWRIDHRLEMQGWKRNVVPTTVTFNHSDENGRFKRNLTIEGYLRRNIWATTSGMFDTPSFQHLVAVMGSDRVLFSMDTAYEQLEEAALWFDHATQGMSPGAVADMASGNAQNLLMT</sequence>
<keyword evidence="1 2" id="KW-0456">Lyase</keyword>
<feature type="non-terminal residue" evidence="5">
    <location>
        <position position="1"/>
    </location>
</feature>
<dbReference type="PANTHER" id="PTHR21240:SF30">
    <property type="entry name" value="AMIDOHYDROLASE-RELATED DOMAIN-CONTAINING PROTEIN-RELATED"/>
    <property type="match status" value="1"/>
</dbReference>
<dbReference type="GO" id="GO:0019748">
    <property type="term" value="P:secondary metabolic process"/>
    <property type="evidence" value="ECO:0007669"/>
    <property type="project" value="TreeGrafter"/>
</dbReference>
<comment type="similarity">
    <text evidence="2">Belongs to the metallo-dependent hydrolases superfamily.</text>
</comment>
<dbReference type="PANTHER" id="PTHR21240">
    <property type="entry name" value="2-AMINO-3-CARBOXYLMUCONATE-6-SEMIALDEHYDE DECARBOXYLASE"/>
    <property type="match status" value="1"/>
</dbReference>
<dbReference type="InterPro" id="IPR006680">
    <property type="entry name" value="Amidohydro-rel"/>
</dbReference>
<dbReference type="InterPro" id="IPR032466">
    <property type="entry name" value="Metal_Hydrolase"/>
</dbReference>
<proteinExistence type="inferred from homology"/>
<dbReference type="GO" id="GO:0016831">
    <property type="term" value="F:carboxy-lyase activity"/>
    <property type="evidence" value="ECO:0007669"/>
    <property type="project" value="UniProtKB-KW"/>
</dbReference>
<evidence type="ECO:0000256" key="3">
    <source>
        <dbReference type="SAM" id="SignalP"/>
    </source>
</evidence>
<protein>
    <recommendedName>
        <fullName evidence="4">Amidohydrolase-related domain-containing protein</fullName>
    </recommendedName>
</protein>